<reference evidence="2" key="1">
    <citation type="journal article" date="2019" name="Int. J. Syst. Evol. Microbiol.">
        <title>The Global Catalogue of Microorganisms (GCM) 10K type strain sequencing project: providing services to taxonomists for standard genome sequencing and annotation.</title>
        <authorList>
            <consortium name="The Broad Institute Genomics Platform"/>
            <consortium name="The Broad Institute Genome Sequencing Center for Infectious Disease"/>
            <person name="Wu L."/>
            <person name="Ma J."/>
        </authorList>
    </citation>
    <scope>NUCLEOTIDE SEQUENCE [LARGE SCALE GENOMIC DNA]</scope>
    <source>
        <strain evidence="2">KCTC 52232</strain>
    </source>
</reference>
<accession>A0ABW5XT34</accession>
<sequence length="184" mass="21666">MNKKNILIAATAVIITLLILVFATDLSNYISYYTSDMERFDAGDKLNLKEEFLSKDYSISTYRTVRPLTMDEYEITHYMFTKEEADEKYKKIVFHDDFFLVNSFQDIDRVKIKKLKSSYIGIYKNVQLLKCQDPSTRNIFKHFVYEINLNKAIISNQDSIAVMPKNYTWADEKLYIDPSQVSKQ</sequence>
<proteinExistence type="predicted"/>
<evidence type="ECO:0000313" key="1">
    <source>
        <dbReference type="EMBL" id="MFD2866041.1"/>
    </source>
</evidence>
<comment type="caution">
    <text evidence="1">The sequence shown here is derived from an EMBL/GenBank/DDBJ whole genome shotgun (WGS) entry which is preliminary data.</text>
</comment>
<organism evidence="1 2">
    <name type="scientific">Mucilaginibacter antarcticus</name>
    <dbReference type="NCBI Taxonomy" id="1855725"/>
    <lineage>
        <taxon>Bacteria</taxon>
        <taxon>Pseudomonadati</taxon>
        <taxon>Bacteroidota</taxon>
        <taxon>Sphingobacteriia</taxon>
        <taxon>Sphingobacteriales</taxon>
        <taxon>Sphingobacteriaceae</taxon>
        <taxon>Mucilaginibacter</taxon>
    </lineage>
</organism>
<dbReference type="Proteomes" id="UP001597601">
    <property type="component" value="Unassembled WGS sequence"/>
</dbReference>
<keyword evidence="2" id="KW-1185">Reference proteome</keyword>
<protein>
    <submittedName>
        <fullName evidence="1">Uncharacterized protein</fullName>
    </submittedName>
</protein>
<gene>
    <name evidence="1" type="ORF">ACFSYC_15180</name>
</gene>
<dbReference type="RefSeq" id="WP_377129335.1">
    <property type="nucleotide sequence ID" value="NZ_JBHUON010000020.1"/>
</dbReference>
<dbReference type="EMBL" id="JBHUON010000020">
    <property type="protein sequence ID" value="MFD2866041.1"/>
    <property type="molecule type" value="Genomic_DNA"/>
</dbReference>
<name>A0ABW5XT34_9SPHI</name>
<evidence type="ECO:0000313" key="2">
    <source>
        <dbReference type="Proteomes" id="UP001597601"/>
    </source>
</evidence>